<dbReference type="OrthoDB" id="204949at2759"/>
<dbReference type="CDD" id="cd12223">
    <property type="entry name" value="RRM_SR140"/>
    <property type="match status" value="1"/>
</dbReference>
<dbReference type="InterPro" id="IPR015151">
    <property type="entry name" value="B-adaptin_app_sub_C"/>
</dbReference>
<keyword evidence="4" id="KW-0653">Protein transport</keyword>
<dbReference type="InterPro" id="IPR012295">
    <property type="entry name" value="TBP_dom_sf"/>
</dbReference>
<name>A0A1V9Y4N3_9STRA</name>
<evidence type="ECO:0000259" key="9">
    <source>
        <dbReference type="PROSITE" id="PS50800"/>
    </source>
</evidence>
<dbReference type="PROSITE" id="PS50800">
    <property type="entry name" value="SAP"/>
    <property type="match status" value="1"/>
</dbReference>
<dbReference type="SMART" id="SM01020">
    <property type="entry name" value="B2-adapt-app_C"/>
    <property type="match status" value="1"/>
</dbReference>
<organism evidence="11 12">
    <name type="scientific">Thraustotheca clavata</name>
    <dbReference type="NCBI Taxonomy" id="74557"/>
    <lineage>
        <taxon>Eukaryota</taxon>
        <taxon>Sar</taxon>
        <taxon>Stramenopiles</taxon>
        <taxon>Oomycota</taxon>
        <taxon>Saprolegniomycetes</taxon>
        <taxon>Saprolegniales</taxon>
        <taxon>Achlyaceae</taxon>
        <taxon>Thraustotheca</taxon>
    </lineage>
</organism>
<dbReference type="PANTHER" id="PTHR23140">
    <property type="entry name" value="RNA PROCESSING PROTEIN LD23810P"/>
    <property type="match status" value="1"/>
</dbReference>
<protein>
    <submittedName>
        <fullName evidence="11">AP-1 complex subunit beta</fullName>
    </submittedName>
</protein>
<keyword evidence="2" id="KW-0813">Transport</keyword>
<dbReference type="InterPro" id="IPR051485">
    <property type="entry name" value="SR-CTD_assoc_factor"/>
</dbReference>
<feature type="region of interest" description="Disordered" evidence="7">
    <location>
        <begin position="382"/>
        <end position="420"/>
    </location>
</feature>
<feature type="compositionally biased region" description="Acidic residues" evidence="7">
    <location>
        <begin position="1055"/>
        <end position="1118"/>
    </location>
</feature>
<feature type="compositionally biased region" description="Basic residues" evidence="7">
    <location>
        <begin position="784"/>
        <end position="803"/>
    </location>
</feature>
<feature type="domain" description="RRM" evidence="8">
    <location>
        <begin position="540"/>
        <end position="621"/>
    </location>
</feature>
<evidence type="ECO:0000256" key="2">
    <source>
        <dbReference type="ARBA" id="ARBA00022448"/>
    </source>
</evidence>
<feature type="domain" description="CID" evidence="10">
    <location>
        <begin position="837"/>
        <end position="989"/>
    </location>
</feature>
<dbReference type="SMART" id="SM00582">
    <property type="entry name" value="RPR"/>
    <property type="match status" value="1"/>
</dbReference>
<evidence type="ECO:0000256" key="3">
    <source>
        <dbReference type="ARBA" id="ARBA00022884"/>
    </source>
</evidence>
<dbReference type="PANTHER" id="PTHR23140:SF0">
    <property type="entry name" value="U2 SNRNP-ASSOCIATED SURP MOTIF-CONTAINING PROTEIN"/>
    <property type="match status" value="1"/>
</dbReference>
<dbReference type="GO" id="GO:0006886">
    <property type="term" value="P:intracellular protein transport"/>
    <property type="evidence" value="ECO:0007669"/>
    <property type="project" value="InterPro"/>
</dbReference>
<dbReference type="InterPro" id="IPR000061">
    <property type="entry name" value="Surp"/>
</dbReference>
<dbReference type="Pfam" id="PF09066">
    <property type="entry name" value="B2-adapt-app_C"/>
    <property type="match status" value="1"/>
</dbReference>
<dbReference type="GO" id="GO:0012505">
    <property type="term" value="C:endomembrane system"/>
    <property type="evidence" value="ECO:0007669"/>
    <property type="project" value="UniProtKB-SubCell"/>
</dbReference>
<dbReference type="GO" id="GO:0005634">
    <property type="term" value="C:nucleus"/>
    <property type="evidence" value="ECO:0007669"/>
    <property type="project" value="TreeGrafter"/>
</dbReference>
<dbReference type="InterPro" id="IPR012677">
    <property type="entry name" value="Nucleotide-bd_a/b_plait_sf"/>
</dbReference>
<dbReference type="GO" id="GO:0003723">
    <property type="term" value="F:RNA binding"/>
    <property type="evidence" value="ECO:0007669"/>
    <property type="project" value="UniProtKB-UniRule"/>
</dbReference>
<sequence length="1118" mass="126741">MKDLLRKFPHKVHDVLDVLPRIIPKVDDATAKCAVIWMLGEFGQDLRRAPYVLEKLIDSYGDEPAPAVLLELLSASLKLFFKRPPEMQSMLGRLLNAAINDTPNQDVRDRALFYYRLLSHDVNTAAQIVRQFQPEIVEVFAEMVETDLKEKLFREFNTLAVVYNKPSETFVAPSHMIAKVPVEDHEEEEEEEEEESYSDEDVQPVPTQQLVPPASMDPPAQSRQQSQASIDLLNMDFSAPIAQPQVAPFQLLPNPSMDAGTFQQLWGTLRIVAQIQLQMPGIPPQADIERAFGGHGILTMAAGDVGPQYKFFFYAQDTQGKYYLAETVVEKGPMVLHAVIKGQDDVGGQQFGEYFKRVLNTLYDEILLKCKNCIISSFTMDERKRRGDDDGRTRFTMTVQKKTKFDKEREQQERRKREEDAAAARVYESFVASFEDDGYKPFVKAGANVAPPAVKYTTPSPVQRQTSSIPSSQSTTKAFAFALDEDDEPAREVPKKKVREMDLFLQEIKESNFDPAPVEPTYQFSREERGSHDDGVGDTTNLYVGNLAPSISEESLKKIFEEYGAVYSVKIMWPRTDEERLRGRHCGFVCFRRREDADDARIHLNERLIDGQEITVGWGKAVRMDPIKPAFNPSPFPRPSMTPSTPFMRPPPPTAFPPRPSFPGPRPMLPTLNVIPPRPFPPSATPPIHVQMPEDIDTLRYINRFAECVVILDKTNDAMKLRQDSRFAFLNDSNAPLYHYYKWKVISLRRGENDQRWSHDPVQGEPGGPFYLPPQPFQAPRSRSPSRSRSPKPVRRTHRHHRSVSPVRDTNTPKELMTGAQLAAARDKEEGRIRHQLDKDEYEDLCDLLEVVSLERASICNVMAFALDHSECAMDIVSILQKAFRIEYNDEGDIVSPTTAYIARLYVVSDILHNSTVPKKNASLYRTQFQECLPEVMEVLNHVNQTIVGRMSFNAMKEKVLAVLNAWETWSLFPPAYLVGLNATFLQKRDPNERGVDPQTFVGPDVLALSEERLKRKCKQAGLVSSGTKNDMYSRLHMLRKFTTVGNANKTQNNDDIDGVPMDDEPKENDVDGETIDEDLDGEPIDDNLDGEPLDDDLDGEPLDEDLDGEPLDENMDA</sequence>
<comment type="subcellular location">
    <subcellularLocation>
        <location evidence="1">Endomembrane system</location>
    </subcellularLocation>
</comment>
<dbReference type="Gene3D" id="1.10.10.790">
    <property type="entry name" value="Surp module"/>
    <property type="match status" value="1"/>
</dbReference>
<accession>A0A1V9Y4N3</accession>
<dbReference type="SUPFAM" id="SSF48371">
    <property type="entry name" value="ARM repeat"/>
    <property type="match status" value="1"/>
</dbReference>
<dbReference type="PROSITE" id="PS51391">
    <property type="entry name" value="CID"/>
    <property type="match status" value="1"/>
</dbReference>
<dbReference type="Pfam" id="PF04818">
    <property type="entry name" value="CID"/>
    <property type="match status" value="1"/>
</dbReference>
<dbReference type="InterPro" id="IPR003034">
    <property type="entry name" value="SAP_dom"/>
</dbReference>
<evidence type="ECO:0000259" key="8">
    <source>
        <dbReference type="PROSITE" id="PS50102"/>
    </source>
</evidence>
<comment type="caution">
    <text evidence="11">The sequence shown here is derived from an EMBL/GenBank/DDBJ whole genome shotgun (WGS) entry which is preliminary data.</text>
</comment>
<dbReference type="InterPro" id="IPR035979">
    <property type="entry name" value="RBD_domain_sf"/>
</dbReference>
<dbReference type="Gene3D" id="1.25.10.10">
    <property type="entry name" value="Leucine-rich Repeat Variant"/>
    <property type="match status" value="1"/>
</dbReference>
<feature type="region of interest" description="Disordered" evidence="7">
    <location>
        <begin position="755"/>
        <end position="813"/>
    </location>
</feature>
<dbReference type="SUPFAM" id="SSF109905">
    <property type="entry name" value="Surp module (SWAP domain)"/>
    <property type="match status" value="1"/>
</dbReference>
<evidence type="ECO:0000256" key="6">
    <source>
        <dbReference type="PROSITE-ProRule" id="PRU00176"/>
    </source>
</evidence>
<keyword evidence="12" id="KW-1185">Reference proteome</keyword>
<dbReference type="Pfam" id="PF01805">
    <property type="entry name" value="Surp"/>
    <property type="match status" value="1"/>
</dbReference>
<evidence type="ECO:0000313" key="12">
    <source>
        <dbReference type="Proteomes" id="UP000243217"/>
    </source>
</evidence>
<dbReference type="InterPro" id="IPR016024">
    <property type="entry name" value="ARM-type_fold"/>
</dbReference>
<feature type="region of interest" description="Disordered" evidence="7">
    <location>
        <begin position="1047"/>
        <end position="1118"/>
    </location>
</feature>
<feature type="compositionally biased region" description="Low complexity" evidence="7">
    <location>
        <begin position="203"/>
        <end position="213"/>
    </location>
</feature>
<reference evidence="11 12" key="1">
    <citation type="journal article" date="2014" name="Genome Biol. Evol.">
        <title>The secreted proteins of Achlya hypogyna and Thraustotheca clavata identify the ancestral oomycete secretome and reveal gene acquisitions by horizontal gene transfer.</title>
        <authorList>
            <person name="Misner I."/>
            <person name="Blouin N."/>
            <person name="Leonard G."/>
            <person name="Richards T.A."/>
            <person name="Lane C.E."/>
        </authorList>
    </citation>
    <scope>NUCLEOTIDE SEQUENCE [LARGE SCALE GENOMIC DNA]</scope>
    <source>
        <strain evidence="11 12">ATCC 34112</strain>
    </source>
</reference>
<evidence type="ECO:0000256" key="7">
    <source>
        <dbReference type="SAM" id="MobiDB-lite"/>
    </source>
</evidence>
<evidence type="ECO:0000256" key="4">
    <source>
        <dbReference type="ARBA" id="ARBA00022927"/>
    </source>
</evidence>
<feature type="region of interest" description="Disordered" evidence="7">
    <location>
        <begin position="176"/>
        <end position="226"/>
    </location>
</feature>
<dbReference type="GO" id="GO:0006396">
    <property type="term" value="P:RNA processing"/>
    <property type="evidence" value="ECO:0007669"/>
    <property type="project" value="InterPro"/>
</dbReference>
<dbReference type="SUPFAM" id="SSF54928">
    <property type="entry name" value="RNA-binding domain, RBD"/>
    <property type="match status" value="1"/>
</dbReference>
<dbReference type="Pfam" id="PF00076">
    <property type="entry name" value="RRM_1"/>
    <property type="match status" value="1"/>
</dbReference>
<dbReference type="Gene3D" id="3.30.310.10">
    <property type="entry name" value="TATA-Binding Protein"/>
    <property type="match status" value="1"/>
</dbReference>
<feature type="compositionally biased region" description="Basic and acidic residues" evidence="7">
    <location>
        <begin position="382"/>
        <end position="393"/>
    </location>
</feature>
<dbReference type="InterPro" id="IPR006569">
    <property type="entry name" value="CID_dom"/>
</dbReference>
<evidence type="ECO:0000256" key="1">
    <source>
        <dbReference type="ARBA" id="ARBA00004308"/>
    </source>
</evidence>
<keyword evidence="5" id="KW-0472">Membrane</keyword>
<dbReference type="InterPro" id="IPR003954">
    <property type="entry name" value="RRM_euk-type"/>
</dbReference>
<evidence type="ECO:0000259" key="10">
    <source>
        <dbReference type="PROSITE" id="PS51391"/>
    </source>
</evidence>
<dbReference type="SMART" id="SM00361">
    <property type="entry name" value="RRM_1"/>
    <property type="match status" value="1"/>
</dbReference>
<dbReference type="Gene3D" id="3.30.70.330">
    <property type="match status" value="1"/>
</dbReference>
<dbReference type="Proteomes" id="UP000243217">
    <property type="component" value="Unassembled WGS sequence"/>
</dbReference>
<feature type="domain" description="SAP" evidence="9">
    <location>
        <begin position="1006"/>
        <end position="1040"/>
    </location>
</feature>
<dbReference type="Pfam" id="PF01602">
    <property type="entry name" value="Adaptin_N"/>
    <property type="match status" value="1"/>
</dbReference>
<dbReference type="GO" id="GO:0016192">
    <property type="term" value="P:vesicle-mediated transport"/>
    <property type="evidence" value="ECO:0007669"/>
    <property type="project" value="InterPro"/>
</dbReference>
<dbReference type="PROSITE" id="PS50102">
    <property type="entry name" value="RRM"/>
    <property type="match status" value="1"/>
</dbReference>
<dbReference type="SMART" id="SM00360">
    <property type="entry name" value="RRM"/>
    <property type="match status" value="1"/>
</dbReference>
<dbReference type="InterPro" id="IPR011989">
    <property type="entry name" value="ARM-like"/>
</dbReference>
<keyword evidence="3 6" id="KW-0694">RNA-binding</keyword>
<proteinExistence type="predicted"/>
<dbReference type="AlphaFoldDB" id="A0A1V9Y4N3"/>
<dbReference type="InterPro" id="IPR035967">
    <property type="entry name" value="SWAP/Surp_sf"/>
</dbReference>
<dbReference type="EMBL" id="JNBS01005158">
    <property type="protein sequence ID" value="OQR80638.1"/>
    <property type="molecule type" value="Genomic_DNA"/>
</dbReference>
<dbReference type="GO" id="GO:0030131">
    <property type="term" value="C:clathrin adaptor complex"/>
    <property type="evidence" value="ECO:0007669"/>
    <property type="project" value="InterPro"/>
</dbReference>
<feature type="compositionally biased region" description="Basic and acidic residues" evidence="7">
    <location>
        <begin position="403"/>
        <end position="420"/>
    </location>
</feature>
<dbReference type="InterPro" id="IPR035009">
    <property type="entry name" value="SR140_RRM"/>
</dbReference>
<evidence type="ECO:0000256" key="5">
    <source>
        <dbReference type="ARBA" id="ARBA00023136"/>
    </source>
</evidence>
<dbReference type="Gene3D" id="1.25.40.90">
    <property type="match status" value="1"/>
</dbReference>
<dbReference type="InterPro" id="IPR002553">
    <property type="entry name" value="Clathrin/coatomer_adapt-like_N"/>
</dbReference>
<dbReference type="STRING" id="74557.A0A1V9Y4N3"/>
<dbReference type="InterPro" id="IPR000504">
    <property type="entry name" value="RRM_dom"/>
</dbReference>
<dbReference type="InterPro" id="IPR008942">
    <property type="entry name" value="ENTH_VHS"/>
</dbReference>
<evidence type="ECO:0000313" key="11">
    <source>
        <dbReference type="EMBL" id="OQR80638.1"/>
    </source>
</evidence>
<feature type="compositionally biased region" description="Acidic residues" evidence="7">
    <location>
        <begin position="184"/>
        <end position="202"/>
    </location>
</feature>
<gene>
    <name evidence="11" type="ORF">THRCLA_11963</name>
</gene>